<feature type="active site" description="Cysteine sulfenic acid (-SOH) intermediate; for peroxidase activity" evidence="4">
    <location>
        <position position="46"/>
    </location>
</feature>
<dbReference type="Pfam" id="PF00578">
    <property type="entry name" value="AhpC-TSA"/>
    <property type="match status" value="1"/>
</dbReference>
<dbReference type="PANTHER" id="PTHR10681">
    <property type="entry name" value="THIOREDOXIN PEROXIDASE"/>
    <property type="match status" value="1"/>
</dbReference>
<comment type="similarity">
    <text evidence="1">Belongs to the peroxiredoxin family. AhpC/Prx1 subfamily.</text>
</comment>
<dbReference type="AlphaFoldDB" id="A0A2N1JG50"/>
<dbReference type="PIRSF" id="PIRSF000239">
    <property type="entry name" value="AHPC"/>
    <property type="match status" value="1"/>
</dbReference>
<evidence type="ECO:0000313" key="7">
    <source>
        <dbReference type="Proteomes" id="UP000232875"/>
    </source>
</evidence>
<evidence type="ECO:0000256" key="4">
    <source>
        <dbReference type="PIRSR" id="PIRSR000239-1"/>
    </source>
</evidence>
<dbReference type="Gene3D" id="3.30.1020.10">
    <property type="entry name" value="Antioxidant, Horf6, Chain A, domain2"/>
    <property type="match status" value="1"/>
</dbReference>
<dbReference type="Proteomes" id="UP000232875">
    <property type="component" value="Unassembled WGS sequence"/>
</dbReference>
<dbReference type="OrthoDB" id="2996783at2759"/>
<dbReference type="GO" id="GO:0045454">
    <property type="term" value="P:cell redox homeostasis"/>
    <property type="evidence" value="ECO:0007669"/>
    <property type="project" value="TreeGrafter"/>
</dbReference>
<accession>A0A2N1JG50</accession>
<dbReference type="GO" id="GO:0005829">
    <property type="term" value="C:cytosol"/>
    <property type="evidence" value="ECO:0007669"/>
    <property type="project" value="TreeGrafter"/>
</dbReference>
<keyword evidence="3" id="KW-0575">Peroxidase</keyword>
<gene>
    <name evidence="6" type="ORF">MVES_000324</name>
</gene>
<dbReference type="GO" id="GO:0033554">
    <property type="term" value="P:cellular response to stress"/>
    <property type="evidence" value="ECO:0007669"/>
    <property type="project" value="TreeGrafter"/>
</dbReference>
<dbReference type="SUPFAM" id="SSF52833">
    <property type="entry name" value="Thioredoxin-like"/>
    <property type="match status" value="1"/>
</dbReference>
<dbReference type="PANTHER" id="PTHR10681:SF128">
    <property type="entry name" value="THIOREDOXIN-DEPENDENT PEROXIDE REDUCTASE, MITOCHONDRIAL"/>
    <property type="match status" value="1"/>
</dbReference>
<feature type="domain" description="Thioredoxin" evidence="5">
    <location>
        <begin position="4"/>
        <end position="131"/>
    </location>
</feature>
<dbReference type="InterPro" id="IPR019479">
    <property type="entry name" value="Peroxiredoxin_C"/>
</dbReference>
<dbReference type="EMBL" id="KZ454987">
    <property type="protein sequence ID" value="PKI85518.1"/>
    <property type="molecule type" value="Genomic_DNA"/>
</dbReference>
<dbReference type="InterPro" id="IPR024706">
    <property type="entry name" value="Peroxiredoxin_AhpC-typ"/>
</dbReference>
<proteinExistence type="inferred from homology"/>
<dbReference type="InterPro" id="IPR013766">
    <property type="entry name" value="Thioredoxin_domain"/>
</dbReference>
<evidence type="ECO:0000256" key="1">
    <source>
        <dbReference type="ARBA" id="ARBA00009796"/>
    </source>
</evidence>
<protein>
    <recommendedName>
        <fullName evidence="5">Thioredoxin domain-containing protein</fullName>
    </recommendedName>
</protein>
<keyword evidence="3" id="KW-0676">Redox-active center</keyword>
<comment type="function">
    <text evidence="3">Thiol-specific peroxidase that catalyzes the reduction of hydrogen peroxide and organic hydroperoxides to water and alcohols, respectively.</text>
</comment>
<dbReference type="Gene3D" id="3.40.30.10">
    <property type="entry name" value="Glutaredoxin"/>
    <property type="match status" value="2"/>
</dbReference>
<dbReference type="InterPro" id="IPR036249">
    <property type="entry name" value="Thioredoxin-like_sf"/>
</dbReference>
<dbReference type="PROSITE" id="PS51352">
    <property type="entry name" value="THIOREDOXIN_2"/>
    <property type="match status" value="1"/>
</dbReference>
<evidence type="ECO:0000259" key="5">
    <source>
        <dbReference type="PROSITE" id="PS51352"/>
    </source>
</evidence>
<dbReference type="InterPro" id="IPR050217">
    <property type="entry name" value="Peroxiredoxin"/>
</dbReference>
<keyword evidence="7" id="KW-1185">Reference proteome</keyword>
<evidence type="ECO:0000256" key="2">
    <source>
        <dbReference type="ARBA" id="ARBA00023002"/>
    </source>
</evidence>
<sequence length="207" mass="23180">MPALRLGSTAPDFVAETTHGLIRFHEWIDQSWAVLFSHPDDFTPVCTTELGDVAVRAEQFAARGVKVIVSALYGMLDEQDLSNTDSTGMPYTVRDVFVIDPNKVIRLKISYPASTGRNFDEILRAIDSLQLGDAYPIVTPANWNPGQKVIVHAKLGNEEAKKHFQVYDTKKPYLRYTDDPRKSIKASLWDKICALFSKSYAADKDNA</sequence>
<keyword evidence="3" id="KW-0049">Antioxidant</keyword>
<dbReference type="GO" id="GO:0008379">
    <property type="term" value="F:thioredoxin peroxidase activity"/>
    <property type="evidence" value="ECO:0007669"/>
    <property type="project" value="TreeGrafter"/>
</dbReference>
<dbReference type="GO" id="GO:0006979">
    <property type="term" value="P:response to oxidative stress"/>
    <property type="evidence" value="ECO:0007669"/>
    <property type="project" value="TreeGrafter"/>
</dbReference>
<dbReference type="GO" id="GO:0042744">
    <property type="term" value="P:hydrogen peroxide catabolic process"/>
    <property type="evidence" value="ECO:0007669"/>
    <property type="project" value="TreeGrafter"/>
</dbReference>
<name>A0A2N1JG50_9BASI</name>
<dbReference type="InterPro" id="IPR000866">
    <property type="entry name" value="AhpC/TSA"/>
</dbReference>
<reference evidence="6 7" key="1">
    <citation type="submission" date="2017-10" db="EMBL/GenBank/DDBJ databases">
        <title>A novel species of cold-tolerant Malassezia isolated from bats.</title>
        <authorList>
            <person name="Lorch J.M."/>
            <person name="Palmer J.M."/>
            <person name="Vanderwolf K.J."/>
            <person name="Schmidt K.Z."/>
            <person name="Verant M.L."/>
            <person name="Weller T.J."/>
            <person name="Blehert D.S."/>
        </authorList>
    </citation>
    <scope>NUCLEOTIDE SEQUENCE [LARGE SCALE GENOMIC DNA]</scope>
    <source>
        <strain evidence="6 7">NWHC:44797-103</strain>
    </source>
</reference>
<evidence type="ECO:0000313" key="6">
    <source>
        <dbReference type="EMBL" id="PKI85518.1"/>
    </source>
</evidence>
<keyword evidence="2 3" id="KW-0560">Oxidoreductase</keyword>
<dbReference type="Pfam" id="PF10417">
    <property type="entry name" value="1-cysPrx_C"/>
    <property type="match status" value="1"/>
</dbReference>
<evidence type="ECO:0000256" key="3">
    <source>
        <dbReference type="PIRNR" id="PIRNR000239"/>
    </source>
</evidence>
<organism evidence="6 7">
    <name type="scientific">Malassezia vespertilionis</name>
    <dbReference type="NCBI Taxonomy" id="2020962"/>
    <lineage>
        <taxon>Eukaryota</taxon>
        <taxon>Fungi</taxon>
        <taxon>Dikarya</taxon>
        <taxon>Basidiomycota</taxon>
        <taxon>Ustilaginomycotina</taxon>
        <taxon>Malasseziomycetes</taxon>
        <taxon>Malasseziales</taxon>
        <taxon>Malasseziaceae</taxon>
        <taxon>Malassezia</taxon>
    </lineage>
</organism>
<dbReference type="STRING" id="2020962.A0A2N1JG50"/>